<dbReference type="Proteomes" id="UP001178461">
    <property type="component" value="Unassembled WGS sequence"/>
</dbReference>
<dbReference type="PANTHER" id="PTHR36691">
    <property type="entry name" value="TRANSMEMBRANE PROTEIN 247"/>
    <property type="match status" value="1"/>
</dbReference>
<feature type="region of interest" description="Disordered" evidence="1">
    <location>
        <begin position="30"/>
        <end position="144"/>
    </location>
</feature>
<feature type="compositionally biased region" description="Basic and acidic residues" evidence="1">
    <location>
        <begin position="105"/>
        <end position="124"/>
    </location>
</feature>
<organism evidence="2 3">
    <name type="scientific">Podarcis lilfordi</name>
    <name type="common">Lilford's wall lizard</name>
    <dbReference type="NCBI Taxonomy" id="74358"/>
    <lineage>
        <taxon>Eukaryota</taxon>
        <taxon>Metazoa</taxon>
        <taxon>Chordata</taxon>
        <taxon>Craniata</taxon>
        <taxon>Vertebrata</taxon>
        <taxon>Euteleostomi</taxon>
        <taxon>Lepidosauria</taxon>
        <taxon>Squamata</taxon>
        <taxon>Bifurcata</taxon>
        <taxon>Unidentata</taxon>
        <taxon>Episquamata</taxon>
        <taxon>Laterata</taxon>
        <taxon>Lacertibaenia</taxon>
        <taxon>Lacertidae</taxon>
        <taxon>Podarcis</taxon>
    </lineage>
</organism>
<dbReference type="PANTHER" id="PTHR36691:SF1">
    <property type="entry name" value="TRANSMEMBRANE PROTEIN 247"/>
    <property type="match status" value="1"/>
</dbReference>
<feature type="compositionally biased region" description="Basic and acidic residues" evidence="1">
    <location>
        <begin position="56"/>
        <end position="80"/>
    </location>
</feature>
<evidence type="ECO:0000313" key="2">
    <source>
        <dbReference type="EMBL" id="CAI7935443.1"/>
    </source>
</evidence>
<gene>
    <name evidence="2" type="ORF">PODLI_1B022597</name>
</gene>
<accession>A0AA35QRG3</accession>
<dbReference type="GO" id="GO:0005783">
    <property type="term" value="C:endoplasmic reticulum"/>
    <property type="evidence" value="ECO:0007669"/>
    <property type="project" value="TreeGrafter"/>
</dbReference>
<proteinExistence type="predicted"/>
<feature type="region of interest" description="Disordered" evidence="1">
    <location>
        <begin position="164"/>
        <end position="223"/>
    </location>
</feature>
<dbReference type="InterPro" id="IPR029200">
    <property type="entry name" value="TMEM247"/>
</dbReference>
<evidence type="ECO:0000256" key="1">
    <source>
        <dbReference type="SAM" id="MobiDB-lite"/>
    </source>
</evidence>
<name>A0AA35QRG3_9SAUR</name>
<feature type="compositionally biased region" description="Basic and acidic residues" evidence="1">
    <location>
        <begin position="265"/>
        <end position="276"/>
    </location>
</feature>
<dbReference type="Pfam" id="PF15444">
    <property type="entry name" value="TMEM247"/>
    <property type="match status" value="3"/>
</dbReference>
<protein>
    <submittedName>
        <fullName evidence="2">Uncharacterized protein</fullName>
    </submittedName>
</protein>
<feature type="region of interest" description="Disordered" evidence="1">
    <location>
        <begin position="337"/>
        <end position="367"/>
    </location>
</feature>
<feature type="compositionally biased region" description="Basic and acidic residues" evidence="1">
    <location>
        <begin position="337"/>
        <end position="355"/>
    </location>
</feature>
<feature type="region of interest" description="Disordered" evidence="1">
    <location>
        <begin position="247"/>
        <end position="294"/>
    </location>
</feature>
<keyword evidence="3" id="KW-1185">Reference proteome</keyword>
<dbReference type="AlphaFoldDB" id="A0AA35QRG3"/>
<reference evidence="2" key="1">
    <citation type="submission" date="2022-12" db="EMBL/GenBank/DDBJ databases">
        <authorList>
            <person name="Alioto T."/>
            <person name="Alioto T."/>
            <person name="Gomez Garrido J."/>
        </authorList>
    </citation>
    <scope>NUCLEOTIDE SEQUENCE</scope>
</reference>
<comment type="caution">
    <text evidence="2">The sequence shown here is derived from an EMBL/GenBank/DDBJ whole genome shotgun (WGS) entry which is preliminary data.</text>
</comment>
<dbReference type="EMBL" id="CANTUW010000621">
    <property type="protein sequence ID" value="CAI7935443.1"/>
    <property type="molecule type" value="Genomic_DNA"/>
</dbReference>
<feature type="compositionally biased region" description="Basic and acidic residues" evidence="1">
    <location>
        <begin position="164"/>
        <end position="199"/>
    </location>
</feature>
<sequence>MCDFPTCNLFQDANSSGSSAIPAIVTDALANGDQRTPLETRRQLEAASSPLPLDAVAKEEKDEHREEKDGQGAKEQEQKNAKQTQGANSEMEKMRLDFELTLLKRQHEENDKQRQHEEKMENIRQHLPCRTPGQGDEEQLGSKLDPITEIELEKMRMEFELAKLKQISEENERQRQHERKMYEDKEKQRQHEETMEKLRLRQGNIRVLGPKATGSKAEAAAESFSETFGEVGKMRIELQLAMEVYLPDVTEKKPHSEPSGQQEGPKPEQPLEKILEAGRPPVPPEQKTEEVTEHLGLQVPRIVVSGAESEWSSSRLDLAIETELEKRRMEFELTRLKYEHEENERQRQHEEKMEQLRQQQAPPKESE</sequence>
<evidence type="ECO:0000313" key="3">
    <source>
        <dbReference type="Proteomes" id="UP001178461"/>
    </source>
</evidence>